<dbReference type="AlphaFoldDB" id="A0A137SYI7"/>
<comment type="cofactor">
    <cofactor evidence="1 10">
        <name>Mg(2+)</name>
        <dbReference type="ChEBI" id="CHEBI:18420"/>
    </cofactor>
</comment>
<name>A0A137SYI7_9BACT</name>
<keyword evidence="4 9" id="KW-0479">Metal-binding</keyword>
<dbReference type="InterPro" id="IPR044929">
    <property type="entry name" value="DNA/RNA_non-sp_Endonuclease_sf"/>
</dbReference>
<dbReference type="Pfam" id="PF01223">
    <property type="entry name" value="Endonuclease_NS"/>
    <property type="match status" value="1"/>
</dbReference>
<dbReference type="eggNOG" id="COG1864">
    <property type="taxonomic scope" value="Bacteria"/>
</dbReference>
<dbReference type="EC" id="3.1.30.-" evidence="10"/>
<feature type="domain" description="DNA/RNA non-specific endonuclease/pyrophosphatase/phosphodiesterase" evidence="14">
    <location>
        <begin position="86"/>
        <end position="297"/>
    </location>
</feature>
<proteinExistence type="inferred from homology"/>
<dbReference type="PANTHER" id="PTHR13966:SF5">
    <property type="entry name" value="ENDONUCLEASE G, MITOCHONDRIAL"/>
    <property type="match status" value="1"/>
</dbReference>
<dbReference type="GO" id="GO:0004519">
    <property type="term" value="F:endonuclease activity"/>
    <property type="evidence" value="ECO:0007669"/>
    <property type="project" value="UniProtKB-UniRule"/>
</dbReference>
<dbReference type="PROSITE" id="PS51257">
    <property type="entry name" value="PROKAR_LIPOPROTEIN"/>
    <property type="match status" value="1"/>
</dbReference>
<evidence type="ECO:0000256" key="12">
    <source>
        <dbReference type="SAM" id="SignalP"/>
    </source>
</evidence>
<dbReference type="GO" id="GO:0003676">
    <property type="term" value="F:nucleic acid binding"/>
    <property type="evidence" value="ECO:0007669"/>
    <property type="project" value="InterPro"/>
</dbReference>
<evidence type="ECO:0000256" key="5">
    <source>
        <dbReference type="ARBA" id="ARBA00022759"/>
    </source>
</evidence>
<evidence type="ECO:0000256" key="4">
    <source>
        <dbReference type="ARBA" id="ARBA00022723"/>
    </source>
</evidence>
<evidence type="ECO:0000256" key="6">
    <source>
        <dbReference type="ARBA" id="ARBA00022801"/>
    </source>
</evidence>
<keyword evidence="12" id="KW-0732">Signal</keyword>
<dbReference type="PANTHER" id="PTHR13966">
    <property type="entry name" value="ENDONUCLEASE RELATED"/>
    <property type="match status" value="1"/>
</dbReference>
<keyword evidence="3 10" id="KW-0540">Nuclease</keyword>
<feature type="signal peptide" evidence="12">
    <location>
        <begin position="1"/>
        <end position="18"/>
    </location>
</feature>
<protein>
    <recommendedName>
        <fullName evidence="10">Endonuclease</fullName>
        <ecNumber evidence="10">3.1.30.-</ecNumber>
    </recommendedName>
</protein>
<evidence type="ECO:0000256" key="9">
    <source>
        <dbReference type="PIRSR" id="PIRSR640255-2"/>
    </source>
</evidence>
<gene>
    <name evidence="15" type="ORF">HMPREF3202_01053</name>
</gene>
<sequence>MKKTTIFALLLSFVFALGFTSCTVDDEVRVYAGVKPEQGNNDDGKNPGGLPGGGGVTNPSDFSRNLEVPKLKGGNSLFITHTLDNGDVNYSVEWDKEKMSNRWSCWTLTKKNTEDNVKRAKSDRFAFDPMLPVGSYLEVLNFGRGFDRGHLCPSGDRKSSRQANDQTFYMSNMQPQYSYFNQHVWQAMENWTRENFKQELHSCSDAVLYICRGGTIDNPSYLLKNFKGLLVPKYFFAAQLLQYKERGQGQWKYKAIGFWYENVSNEHADTTLKIHVVSIKDLQDRTNIDFFCNLPDDIENKVENVSRDQVLSSWQLPN</sequence>
<feature type="compositionally biased region" description="Gly residues" evidence="11">
    <location>
        <begin position="46"/>
        <end position="56"/>
    </location>
</feature>
<keyword evidence="6 10" id="KW-0378">Hydrolase</keyword>
<evidence type="ECO:0000256" key="7">
    <source>
        <dbReference type="ARBA" id="ARBA00022842"/>
    </source>
</evidence>
<dbReference type="Gene3D" id="3.40.570.10">
    <property type="entry name" value="Extracellular Endonuclease, subunit A"/>
    <property type="match status" value="1"/>
</dbReference>
<evidence type="ECO:0000256" key="11">
    <source>
        <dbReference type="SAM" id="MobiDB-lite"/>
    </source>
</evidence>
<keyword evidence="7" id="KW-0460">Magnesium</keyword>
<comment type="caution">
    <text evidence="15">The sequence shown here is derived from an EMBL/GenBank/DDBJ whole genome shotgun (WGS) entry which is preliminary data.</text>
</comment>
<evidence type="ECO:0000313" key="15">
    <source>
        <dbReference type="EMBL" id="KXO17511.1"/>
    </source>
</evidence>
<feature type="binding site" evidence="9">
    <location>
        <position position="181"/>
    </location>
    <ligand>
        <name>Mg(2+)</name>
        <dbReference type="ChEBI" id="CHEBI:18420"/>
        <note>catalytic</note>
    </ligand>
</feature>
<dbReference type="Proteomes" id="UP000070093">
    <property type="component" value="Unassembled WGS sequence"/>
</dbReference>
<dbReference type="RefSeq" id="WP_061314976.1">
    <property type="nucleotide sequence ID" value="NZ_KQ965658.1"/>
</dbReference>
<dbReference type="STRING" id="28125.HMPREF3202_01053"/>
<evidence type="ECO:0000259" key="14">
    <source>
        <dbReference type="SMART" id="SM00892"/>
    </source>
</evidence>
<dbReference type="InterPro" id="IPR001604">
    <property type="entry name" value="Endo_G_ENPP1-like_dom"/>
</dbReference>
<evidence type="ECO:0000256" key="8">
    <source>
        <dbReference type="PIRSR" id="PIRSR640255-1"/>
    </source>
</evidence>
<evidence type="ECO:0000313" key="16">
    <source>
        <dbReference type="Proteomes" id="UP000070093"/>
    </source>
</evidence>
<evidence type="ECO:0000256" key="3">
    <source>
        <dbReference type="ARBA" id="ARBA00022722"/>
    </source>
</evidence>
<feature type="domain" description="ENPP1-3/EXOG-like endonuclease/phosphodiesterase" evidence="13">
    <location>
        <begin position="87"/>
        <end position="297"/>
    </location>
</feature>
<feature type="chain" id="PRO_5007481160" description="Endonuclease" evidence="12">
    <location>
        <begin position="19"/>
        <end position="318"/>
    </location>
</feature>
<organism evidence="15 16">
    <name type="scientific">Prevotella bivia</name>
    <dbReference type="NCBI Taxonomy" id="28125"/>
    <lineage>
        <taxon>Bacteria</taxon>
        <taxon>Pseudomonadati</taxon>
        <taxon>Bacteroidota</taxon>
        <taxon>Bacteroidia</taxon>
        <taxon>Bacteroidales</taxon>
        <taxon>Prevotellaceae</taxon>
        <taxon>Prevotella</taxon>
    </lineage>
</organism>
<reference evidence="15 16" key="1">
    <citation type="submission" date="2016-02" db="EMBL/GenBank/DDBJ databases">
        <authorList>
            <person name="Wen L."/>
            <person name="He K."/>
            <person name="Yang H."/>
        </authorList>
    </citation>
    <scope>NUCLEOTIDE SEQUENCE [LARGE SCALE GENOMIC DNA]</scope>
    <source>
        <strain evidence="15 16">GED7880</strain>
    </source>
</reference>
<dbReference type="GO" id="GO:0016787">
    <property type="term" value="F:hydrolase activity"/>
    <property type="evidence" value="ECO:0007669"/>
    <property type="project" value="UniProtKB-KW"/>
</dbReference>
<dbReference type="GO" id="GO:0046872">
    <property type="term" value="F:metal ion binding"/>
    <property type="evidence" value="ECO:0007669"/>
    <property type="project" value="UniProtKB-KW"/>
</dbReference>
<dbReference type="PROSITE" id="PS01070">
    <property type="entry name" value="NUCLEASE_NON_SPEC"/>
    <property type="match status" value="1"/>
</dbReference>
<feature type="active site" description="Proton acceptor" evidence="8">
    <location>
        <position position="150"/>
    </location>
</feature>
<dbReference type="PATRIC" id="fig|28125.4.peg.1042"/>
<feature type="region of interest" description="Disordered" evidence="11">
    <location>
        <begin position="35"/>
        <end position="65"/>
    </location>
</feature>
<dbReference type="InterPro" id="IPR040255">
    <property type="entry name" value="Non-specific_endonuclease"/>
</dbReference>
<dbReference type="InterPro" id="IPR020821">
    <property type="entry name" value="ENPP1-3/EXOG-like_nuc-like"/>
</dbReference>
<dbReference type="SMART" id="SM00477">
    <property type="entry name" value="NUC"/>
    <property type="match status" value="1"/>
</dbReference>
<evidence type="ECO:0000256" key="10">
    <source>
        <dbReference type="RuleBase" id="RU366055"/>
    </source>
</evidence>
<evidence type="ECO:0000259" key="13">
    <source>
        <dbReference type="SMART" id="SM00477"/>
    </source>
</evidence>
<evidence type="ECO:0000256" key="2">
    <source>
        <dbReference type="ARBA" id="ARBA00010052"/>
    </source>
</evidence>
<dbReference type="InterPro" id="IPR044925">
    <property type="entry name" value="His-Me_finger_sf"/>
</dbReference>
<evidence type="ECO:0000256" key="1">
    <source>
        <dbReference type="ARBA" id="ARBA00001946"/>
    </source>
</evidence>
<accession>A0A137SYI7</accession>
<dbReference type="EMBL" id="LTAG01000044">
    <property type="protein sequence ID" value="KXO17511.1"/>
    <property type="molecule type" value="Genomic_DNA"/>
</dbReference>
<dbReference type="SUPFAM" id="SSF54060">
    <property type="entry name" value="His-Me finger endonucleases"/>
    <property type="match status" value="1"/>
</dbReference>
<comment type="similarity">
    <text evidence="2 10">Belongs to the DNA/RNA non-specific endonuclease family.</text>
</comment>
<dbReference type="InterPro" id="IPR018524">
    <property type="entry name" value="DNA/RNA_endonuclease_AS"/>
</dbReference>
<keyword evidence="5 10" id="KW-0255">Endonuclease</keyword>
<dbReference type="SMART" id="SM00892">
    <property type="entry name" value="Endonuclease_NS"/>
    <property type="match status" value="1"/>
</dbReference>